<evidence type="ECO:0000256" key="2">
    <source>
        <dbReference type="ARBA" id="ARBA00008335"/>
    </source>
</evidence>
<comment type="similarity">
    <text evidence="2">Belongs to the major facilitator superfamily.</text>
</comment>
<keyword evidence="7 8" id="KW-0472">Membrane</keyword>
<feature type="transmembrane region" description="Helical" evidence="8">
    <location>
        <begin position="96"/>
        <end position="115"/>
    </location>
</feature>
<dbReference type="RefSeq" id="WP_149425456.1">
    <property type="nucleotide sequence ID" value="NZ_CP022579.1"/>
</dbReference>
<sequence>MPSDASAVSSAAAPAADHARLKSGTPEFRKVTRAMFVGGFSVFAMLHGAQPLMPMFSQEFGLSPASASGVVSVATAALAFALIPASILADRLGRKPIMVGGLALVALFTLISAASEGFSQLLFWRALQGMVLAGVPAVAMAYLSEEVEPSSLGYAMGLYIAGNSMGGMSGRLVASALGDMASWRTVMVTLGVFGMCASVMFLKSVPRSRNFAPTPGPWRDLLGTLRRDAAAHLSDPGLRWLFALGFLIMGCFTSTYNYLAYHLAEAPFHLRPALAGAVFMVYLVGPVAATWTGRLADKLGRRQVMWITMLLMLVGVLVTLISHLAAIVVGVVLLTFGFFASHSVVSSWVGRRASHARGLASALYLTFYYLGAGVLGWASGLAWGLDGWSGVAGVLALCLLAGVGIALHLRRIPPPVAA</sequence>
<feature type="transmembrane region" description="Helical" evidence="8">
    <location>
        <begin position="69"/>
        <end position="89"/>
    </location>
</feature>
<dbReference type="InterPro" id="IPR036259">
    <property type="entry name" value="MFS_trans_sf"/>
</dbReference>
<evidence type="ECO:0000256" key="8">
    <source>
        <dbReference type="SAM" id="Phobius"/>
    </source>
</evidence>
<dbReference type="EMBL" id="CP022579">
    <property type="protein sequence ID" value="QEL65116.1"/>
    <property type="molecule type" value="Genomic_DNA"/>
</dbReference>
<reference evidence="10 11" key="1">
    <citation type="submission" date="2017-07" db="EMBL/GenBank/DDBJ databases">
        <title>Complete genome sequence of Oryzomicrobium terrae TPP412.</title>
        <authorList>
            <person name="Chiu L.-W."/>
            <person name="Lo K.-J."/>
            <person name="Tsai Y.-M."/>
            <person name="Lin S.-S."/>
            <person name="Kuo C.-H."/>
            <person name="Liu C.-T."/>
        </authorList>
    </citation>
    <scope>NUCLEOTIDE SEQUENCE [LARGE SCALE GENOMIC DNA]</scope>
    <source>
        <strain evidence="10 11">TPP412</strain>
    </source>
</reference>
<dbReference type="Gene3D" id="1.20.1250.20">
    <property type="entry name" value="MFS general substrate transporter like domains"/>
    <property type="match status" value="1"/>
</dbReference>
<feature type="transmembrane region" description="Helical" evidence="8">
    <location>
        <begin position="31"/>
        <end position="49"/>
    </location>
</feature>
<dbReference type="AlphaFoldDB" id="A0A5C1E834"/>
<evidence type="ECO:0000256" key="4">
    <source>
        <dbReference type="ARBA" id="ARBA00022475"/>
    </source>
</evidence>
<keyword evidence="3" id="KW-0813">Transport</keyword>
<evidence type="ECO:0000313" key="10">
    <source>
        <dbReference type="EMBL" id="QEL65116.1"/>
    </source>
</evidence>
<feature type="transmembrane region" description="Helical" evidence="8">
    <location>
        <begin position="391"/>
        <end position="409"/>
    </location>
</feature>
<dbReference type="InterPro" id="IPR020846">
    <property type="entry name" value="MFS_dom"/>
</dbReference>
<evidence type="ECO:0000256" key="5">
    <source>
        <dbReference type="ARBA" id="ARBA00022692"/>
    </source>
</evidence>
<dbReference type="PANTHER" id="PTHR43271">
    <property type="entry name" value="BLL2771 PROTEIN"/>
    <property type="match status" value="1"/>
</dbReference>
<dbReference type="InterPro" id="IPR011701">
    <property type="entry name" value="MFS"/>
</dbReference>
<evidence type="ECO:0000256" key="1">
    <source>
        <dbReference type="ARBA" id="ARBA00004651"/>
    </source>
</evidence>
<organism evidence="10 11">
    <name type="scientific">Oryzomicrobium terrae</name>
    <dbReference type="NCBI Taxonomy" id="1735038"/>
    <lineage>
        <taxon>Bacteria</taxon>
        <taxon>Pseudomonadati</taxon>
        <taxon>Pseudomonadota</taxon>
        <taxon>Betaproteobacteria</taxon>
        <taxon>Rhodocyclales</taxon>
        <taxon>Rhodocyclaceae</taxon>
        <taxon>Oryzomicrobium</taxon>
    </lineage>
</organism>
<name>A0A5C1E834_9RHOO</name>
<feature type="transmembrane region" description="Helical" evidence="8">
    <location>
        <begin position="183"/>
        <end position="202"/>
    </location>
</feature>
<dbReference type="PROSITE" id="PS50850">
    <property type="entry name" value="MFS"/>
    <property type="match status" value="1"/>
</dbReference>
<dbReference type="SUPFAM" id="SSF103473">
    <property type="entry name" value="MFS general substrate transporter"/>
    <property type="match status" value="1"/>
</dbReference>
<feature type="transmembrane region" description="Helical" evidence="8">
    <location>
        <begin position="327"/>
        <end position="350"/>
    </location>
</feature>
<comment type="subcellular location">
    <subcellularLocation>
        <location evidence="1">Cell membrane</location>
        <topology evidence="1">Multi-pass membrane protein</topology>
    </subcellularLocation>
</comment>
<dbReference type="KEGG" id="otr:OTERR_16400"/>
<dbReference type="Proteomes" id="UP000323671">
    <property type="component" value="Chromosome"/>
</dbReference>
<proteinExistence type="inferred from homology"/>
<dbReference type="InterPro" id="IPR005829">
    <property type="entry name" value="Sugar_transporter_CS"/>
</dbReference>
<feature type="domain" description="Major facilitator superfamily (MFS) profile" evidence="9">
    <location>
        <begin position="27"/>
        <end position="416"/>
    </location>
</feature>
<keyword evidence="11" id="KW-1185">Reference proteome</keyword>
<accession>A0A5C1E834</accession>
<dbReference type="GO" id="GO:0005886">
    <property type="term" value="C:plasma membrane"/>
    <property type="evidence" value="ECO:0007669"/>
    <property type="project" value="UniProtKB-SubCell"/>
</dbReference>
<gene>
    <name evidence="10" type="primary">ynfM</name>
    <name evidence="10" type="ORF">OTERR_16400</name>
</gene>
<dbReference type="PROSITE" id="PS00216">
    <property type="entry name" value="SUGAR_TRANSPORT_1"/>
    <property type="match status" value="2"/>
</dbReference>
<keyword evidence="5 8" id="KW-0812">Transmembrane</keyword>
<feature type="transmembrane region" description="Helical" evidence="8">
    <location>
        <begin position="121"/>
        <end position="143"/>
    </location>
</feature>
<keyword evidence="4" id="KW-1003">Cell membrane</keyword>
<feature type="transmembrane region" description="Helical" evidence="8">
    <location>
        <begin position="362"/>
        <end position="385"/>
    </location>
</feature>
<dbReference type="GO" id="GO:0022857">
    <property type="term" value="F:transmembrane transporter activity"/>
    <property type="evidence" value="ECO:0007669"/>
    <property type="project" value="InterPro"/>
</dbReference>
<evidence type="ECO:0000256" key="6">
    <source>
        <dbReference type="ARBA" id="ARBA00022989"/>
    </source>
</evidence>
<evidence type="ECO:0000259" key="9">
    <source>
        <dbReference type="PROSITE" id="PS50850"/>
    </source>
</evidence>
<dbReference type="CDD" id="cd17324">
    <property type="entry name" value="MFS_NepI_like"/>
    <property type="match status" value="1"/>
</dbReference>
<evidence type="ECO:0000256" key="7">
    <source>
        <dbReference type="ARBA" id="ARBA00023136"/>
    </source>
</evidence>
<dbReference type="PANTHER" id="PTHR43271:SF1">
    <property type="entry name" value="INNER MEMBRANE TRANSPORT PROTEIN YNFM"/>
    <property type="match status" value="1"/>
</dbReference>
<evidence type="ECO:0000256" key="3">
    <source>
        <dbReference type="ARBA" id="ARBA00022448"/>
    </source>
</evidence>
<feature type="transmembrane region" description="Helical" evidence="8">
    <location>
        <begin position="273"/>
        <end position="292"/>
    </location>
</feature>
<feature type="transmembrane region" description="Helical" evidence="8">
    <location>
        <begin position="240"/>
        <end position="261"/>
    </location>
</feature>
<feature type="transmembrane region" description="Helical" evidence="8">
    <location>
        <begin position="155"/>
        <end position="177"/>
    </location>
</feature>
<feature type="transmembrane region" description="Helical" evidence="8">
    <location>
        <begin position="304"/>
        <end position="321"/>
    </location>
</feature>
<evidence type="ECO:0000313" key="11">
    <source>
        <dbReference type="Proteomes" id="UP000323671"/>
    </source>
</evidence>
<dbReference type="Pfam" id="PF07690">
    <property type="entry name" value="MFS_1"/>
    <property type="match status" value="1"/>
</dbReference>
<keyword evidence="6 8" id="KW-1133">Transmembrane helix</keyword>
<protein>
    <submittedName>
        <fullName evidence="10">MFS transporter, YNFM family, putative membrane transport protein</fullName>
    </submittedName>
</protein>